<dbReference type="Pfam" id="PF17615">
    <property type="entry name" value="C166"/>
    <property type="match status" value="1"/>
</dbReference>
<sequence length="243" mass="26008">MSELCPMVYKATSRRSRQANQAEQSVRRVEIRPSAYVRSVIRTFSSGDCSPAQIAARGEMASFASRAVCLLLVSLALCHAVAGQATQAEQIVQAFKEVTTLSDDLRIETQKINLVTAPLFGPKVGQGFNAIITRVGQAGTMLQSPNMKALGAADAKTVVAALTTFVEVHQALLNVVIGKHGVLTLIPYFEPIRQALVALEATVDSFAFYLIAVIPTEKPAADQQFGSLGVTVSLAISTYEQPL</sequence>
<organism evidence="1 2">
    <name type="scientific">Ceratodon purpureus</name>
    <name type="common">Fire moss</name>
    <name type="synonym">Dicranum purpureum</name>
    <dbReference type="NCBI Taxonomy" id="3225"/>
    <lineage>
        <taxon>Eukaryota</taxon>
        <taxon>Viridiplantae</taxon>
        <taxon>Streptophyta</taxon>
        <taxon>Embryophyta</taxon>
        <taxon>Bryophyta</taxon>
        <taxon>Bryophytina</taxon>
        <taxon>Bryopsida</taxon>
        <taxon>Dicranidae</taxon>
        <taxon>Pseudoditrichales</taxon>
        <taxon>Ditrichaceae</taxon>
        <taxon>Ceratodon</taxon>
    </lineage>
</organism>
<dbReference type="AlphaFoldDB" id="A0A8T0IP01"/>
<protein>
    <submittedName>
        <fullName evidence="1">Uncharacterized protein</fullName>
    </submittedName>
</protein>
<keyword evidence="2" id="KW-1185">Reference proteome</keyword>
<gene>
    <name evidence="1" type="ORF">KC19_2G015800</name>
</gene>
<comment type="caution">
    <text evidence="1">The sequence shown here is derived from an EMBL/GenBank/DDBJ whole genome shotgun (WGS) entry which is preliminary data.</text>
</comment>
<name>A0A8T0IP01_CERPU</name>
<accession>A0A8T0IP01</accession>
<evidence type="ECO:0000313" key="1">
    <source>
        <dbReference type="EMBL" id="KAG0585490.1"/>
    </source>
</evidence>
<dbReference type="EMBL" id="CM026422">
    <property type="protein sequence ID" value="KAG0585490.1"/>
    <property type="molecule type" value="Genomic_DNA"/>
</dbReference>
<proteinExistence type="predicted"/>
<evidence type="ECO:0000313" key="2">
    <source>
        <dbReference type="Proteomes" id="UP000822688"/>
    </source>
</evidence>
<reference evidence="1" key="1">
    <citation type="submission" date="2020-06" db="EMBL/GenBank/DDBJ databases">
        <title>WGS assembly of Ceratodon purpureus strain R40.</title>
        <authorList>
            <person name="Carey S.B."/>
            <person name="Jenkins J."/>
            <person name="Shu S."/>
            <person name="Lovell J.T."/>
            <person name="Sreedasyam A."/>
            <person name="Maumus F."/>
            <person name="Tiley G.P."/>
            <person name="Fernandez-Pozo N."/>
            <person name="Barry K."/>
            <person name="Chen C."/>
            <person name="Wang M."/>
            <person name="Lipzen A."/>
            <person name="Daum C."/>
            <person name="Saski C.A."/>
            <person name="Payton A.C."/>
            <person name="Mcbreen J.C."/>
            <person name="Conrad R.E."/>
            <person name="Kollar L.M."/>
            <person name="Olsson S."/>
            <person name="Huttunen S."/>
            <person name="Landis J.B."/>
            <person name="Wickett N.J."/>
            <person name="Johnson M.G."/>
            <person name="Rensing S.A."/>
            <person name="Grimwood J."/>
            <person name="Schmutz J."/>
            <person name="Mcdaniel S.F."/>
        </authorList>
    </citation>
    <scope>NUCLEOTIDE SEQUENCE</scope>
    <source>
        <strain evidence="1">R40</strain>
    </source>
</reference>
<dbReference type="Proteomes" id="UP000822688">
    <property type="component" value="Chromosome 2"/>
</dbReference>